<name>A0A4R2TVP4_9FIRM</name>
<dbReference type="EMBL" id="SLYC01000024">
    <property type="protein sequence ID" value="TCQ01699.1"/>
    <property type="molecule type" value="Genomic_DNA"/>
</dbReference>
<organism evidence="1 2">
    <name type="scientific">Serpentinicella alkaliphila</name>
    <dbReference type="NCBI Taxonomy" id="1734049"/>
    <lineage>
        <taxon>Bacteria</taxon>
        <taxon>Bacillati</taxon>
        <taxon>Bacillota</taxon>
        <taxon>Clostridia</taxon>
        <taxon>Peptostreptococcales</taxon>
        <taxon>Natronincolaceae</taxon>
        <taxon>Serpentinicella</taxon>
    </lineage>
</organism>
<sequence length="200" mass="23624">MLICTTVLLVGCNDHLEVIDTSKYKEVELVGVNNTEDISFLLDEDQYFDKLIYTYYPMPNLSKYEFYKVEDVLYADYYFLENSKRDEIQNSSNMFMDVFLINKLRPLGLTPPKELVEMNLLLSQVNYRVFIGDRNIILNNIDIADGSIESNYFEDSRVKLPSRDIMTEAMQEFKKKIERKFWWSIKDVSFQKVLMGMCCL</sequence>
<gene>
    <name evidence="1" type="ORF">EDD79_102440</name>
</gene>
<evidence type="ECO:0000313" key="1">
    <source>
        <dbReference type="EMBL" id="TCQ01699.1"/>
    </source>
</evidence>
<proteinExistence type="predicted"/>
<accession>A0A4R2TVP4</accession>
<reference evidence="1 2" key="1">
    <citation type="submission" date="2019-03" db="EMBL/GenBank/DDBJ databases">
        <title>Genomic Encyclopedia of Type Strains, Phase IV (KMG-IV): sequencing the most valuable type-strain genomes for metagenomic binning, comparative biology and taxonomic classification.</title>
        <authorList>
            <person name="Goeker M."/>
        </authorList>
    </citation>
    <scope>NUCLEOTIDE SEQUENCE [LARGE SCALE GENOMIC DNA]</scope>
    <source>
        <strain evidence="1 2">DSM 100013</strain>
    </source>
</reference>
<dbReference type="Proteomes" id="UP000295504">
    <property type="component" value="Unassembled WGS sequence"/>
</dbReference>
<dbReference type="AlphaFoldDB" id="A0A4R2TVP4"/>
<protein>
    <submittedName>
        <fullName evidence="1">Uncharacterized protein</fullName>
    </submittedName>
</protein>
<comment type="caution">
    <text evidence="1">The sequence shown here is derived from an EMBL/GenBank/DDBJ whole genome shotgun (WGS) entry which is preliminary data.</text>
</comment>
<evidence type="ECO:0000313" key="2">
    <source>
        <dbReference type="Proteomes" id="UP000295504"/>
    </source>
</evidence>
<keyword evidence="2" id="KW-1185">Reference proteome</keyword>